<proteinExistence type="predicted"/>
<dbReference type="EMBL" id="GFDF01011653">
    <property type="protein sequence ID" value="JAV02431.1"/>
    <property type="molecule type" value="Transcribed_RNA"/>
</dbReference>
<protein>
    <recommendedName>
        <fullName evidence="2">Ska2 N-terminal domain-containing protein</fullName>
    </recommendedName>
</protein>
<evidence type="ECO:0000259" key="2">
    <source>
        <dbReference type="Pfam" id="PF16740"/>
    </source>
</evidence>
<dbReference type="Gene3D" id="6.10.250.1380">
    <property type="match status" value="1"/>
</dbReference>
<dbReference type="InterPro" id="IPR042091">
    <property type="entry name" value="Ska2_N"/>
</dbReference>
<organism evidence="3">
    <name type="scientific">Nyssomyia neivai</name>
    <dbReference type="NCBI Taxonomy" id="330878"/>
    <lineage>
        <taxon>Eukaryota</taxon>
        <taxon>Metazoa</taxon>
        <taxon>Ecdysozoa</taxon>
        <taxon>Arthropoda</taxon>
        <taxon>Hexapoda</taxon>
        <taxon>Insecta</taxon>
        <taxon>Pterygota</taxon>
        <taxon>Neoptera</taxon>
        <taxon>Endopterygota</taxon>
        <taxon>Diptera</taxon>
        <taxon>Nematocera</taxon>
        <taxon>Psychodoidea</taxon>
        <taxon>Psychodidae</taxon>
        <taxon>Nyssomyia</taxon>
    </lineage>
</organism>
<dbReference type="AlphaFoldDB" id="A0A1L8D7K7"/>
<feature type="coiled-coil region" evidence="1">
    <location>
        <begin position="46"/>
        <end position="80"/>
    </location>
</feature>
<feature type="domain" description="Ska2 N-terminal" evidence="2">
    <location>
        <begin position="7"/>
        <end position="103"/>
    </location>
</feature>
<name>A0A1L8D7K7_9DIPT</name>
<accession>A0A1L8D7K7</accession>
<keyword evidence="1" id="KW-0175">Coiled coil</keyword>
<evidence type="ECO:0000256" key="1">
    <source>
        <dbReference type="SAM" id="Coils"/>
    </source>
</evidence>
<dbReference type="Pfam" id="PF16740">
    <property type="entry name" value="SKA2"/>
    <property type="match status" value="1"/>
</dbReference>
<evidence type="ECO:0000313" key="3">
    <source>
        <dbReference type="EMBL" id="JAV02431.1"/>
    </source>
</evidence>
<sequence>MTDESYSKLQNSVDYTGSQLDIVAMQLSKVEKILPTECQESDVASVMELLDTMSDVKNEYKNLKKDLQEVQQLQKQMTNSLRYQMNELAQTFNLLKKRIESTAPSPPPN</sequence>
<dbReference type="SUPFAM" id="SSF46966">
    <property type="entry name" value="Spectrin repeat"/>
    <property type="match status" value="1"/>
</dbReference>
<reference evidence="3" key="1">
    <citation type="submission" date="2016-12" db="EMBL/GenBank/DDBJ databases">
        <title>An insight into the sialome and mialome of the sand fly, Nyssomyia neivai.</title>
        <authorList>
            <person name="Sebastian V."/>
            <person name="Goulart T.M."/>
            <person name="Oliveira W."/>
            <person name="Calvo E."/>
            <person name="Oliveira L.F."/>
            <person name="Pinto M.C."/>
            <person name="Rosselino A.M."/>
            <person name="Ribeiro J.M."/>
        </authorList>
    </citation>
    <scope>NUCLEOTIDE SEQUENCE</scope>
</reference>